<evidence type="ECO:0000256" key="6">
    <source>
        <dbReference type="ARBA" id="ARBA00026066"/>
    </source>
</evidence>
<dbReference type="GO" id="GO:0030366">
    <property type="term" value="F:molybdopterin synthase activity"/>
    <property type="evidence" value="ECO:0007669"/>
    <property type="project" value="UniProtKB-EC"/>
</dbReference>
<name>A0A1T4QY58_9BACT</name>
<comment type="similarity">
    <text evidence="2">Belongs to the MoaE family.</text>
</comment>
<dbReference type="Gene3D" id="3.90.1170.40">
    <property type="entry name" value="Molybdopterin biosynthesis MoaE subunit"/>
    <property type="match status" value="1"/>
</dbReference>
<keyword evidence="5" id="KW-0501">Molybdenum cofactor biosynthesis</keyword>
<evidence type="ECO:0000256" key="8">
    <source>
        <dbReference type="ARBA" id="ARBA00030407"/>
    </source>
</evidence>
<dbReference type="EMBL" id="FUWZ01000002">
    <property type="protein sequence ID" value="SKA08644.1"/>
    <property type="molecule type" value="Genomic_DNA"/>
</dbReference>
<dbReference type="GO" id="GO:0006777">
    <property type="term" value="P:Mo-molybdopterin cofactor biosynthetic process"/>
    <property type="evidence" value="ECO:0007669"/>
    <property type="project" value="UniProtKB-KW"/>
</dbReference>
<dbReference type="PANTHER" id="PTHR23404">
    <property type="entry name" value="MOLYBDOPTERIN SYNTHASE RELATED"/>
    <property type="match status" value="1"/>
</dbReference>
<dbReference type="Proteomes" id="UP000190367">
    <property type="component" value="Unassembled WGS sequence"/>
</dbReference>
<keyword evidence="13" id="KW-1185">Reference proteome</keyword>
<organism evidence="12 13">
    <name type="scientific">Chitinophaga eiseniae</name>
    <dbReference type="NCBI Taxonomy" id="634771"/>
    <lineage>
        <taxon>Bacteria</taxon>
        <taxon>Pseudomonadati</taxon>
        <taxon>Bacteroidota</taxon>
        <taxon>Chitinophagia</taxon>
        <taxon>Chitinophagales</taxon>
        <taxon>Chitinophagaceae</taxon>
        <taxon>Chitinophaga</taxon>
    </lineage>
</organism>
<dbReference type="EC" id="2.8.1.12" evidence="3"/>
<dbReference type="OrthoDB" id="9803224at2"/>
<dbReference type="Pfam" id="PF02391">
    <property type="entry name" value="MoaE"/>
    <property type="match status" value="1"/>
</dbReference>
<comment type="catalytic activity">
    <reaction evidence="11">
        <text>2 [molybdopterin-synthase sulfur-carrier protein]-C-terminal-Gly-aminoethanethioate + cyclic pyranopterin phosphate + H2O = molybdopterin + 2 [molybdopterin-synthase sulfur-carrier protein]-C-terminal Gly-Gly + 2 H(+)</text>
        <dbReference type="Rhea" id="RHEA:26333"/>
        <dbReference type="Rhea" id="RHEA-COMP:12202"/>
        <dbReference type="Rhea" id="RHEA-COMP:19907"/>
        <dbReference type="ChEBI" id="CHEBI:15377"/>
        <dbReference type="ChEBI" id="CHEBI:15378"/>
        <dbReference type="ChEBI" id="CHEBI:58698"/>
        <dbReference type="ChEBI" id="CHEBI:59648"/>
        <dbReference type="ChEBI" id="CHEBI:90778"/>
        <dbReference type="ChEBI" id="CHEBI:232372"/>
        <dbReference type="EC" id="2.8.1.12"/>
    </reaction>
</comment>
<sequence>METLIAIRDTITVQEALDFIQSPECGGEVIFTGTVRNDTRGRGVTKLFYECYEAMALSEMQKIADQVQARWDIKKLAMLHAIGDKYPGDIAVVIAVASAHRGIAFDACEFTIDTLKETVPIWKKEFFTDGGIGQ</sequence>
<dbReference type="AlphaFoldDB" id="A0A1T4QY58"/>
<evidence type="ECO:0000256" key="7">
    <source>
        <dbReference type="ARBA" id="ARBA00029745"/>
    </source>
</evidence>
<dbReference type="CDD" id="cd00756">
    <property type="entry name" value="MoaE"/>
    <property type="match status" value="1"/>
</dbReference>
<accession>A0A1T4QY58</accession>
<evidence type="ECO:0000313" key="13">
    <source>
        <dbReference type="Proteomes" id="UP000190367"/>
    </source>
</evidence>
<evidence type="ECO:0000256" key="5">
    <source>
        <dbReference type="ARBA" id="ARBA00023150"/>
    </source>
</evidence>
<dbReference type="RefSeq" id="WP_078669187.1">
    <property type="nucleotide sequence ID" value="NZ_FUWZ01000002.1"/>
</dbReference>
<evidence type="ECO:0000256" key="4">
    <source>
        <dbReference type="ARBA" id="ARBA00013858"/>
    </source>
</evidence>
<evidence type="ECO:0000256" key="11">
    <source>
        <dbReference type="ARBA" id="ARBA00049878"/>
    </source>
</evidence>
<evidence type="ECO:0000256" key="9">
    <source>
        <dbReference type="ARBA" id="ARBA00030781"/>
    </source>
</evidence>
<dbReference type="SUPFAM" id="SSF54690">
    <property type="entry name" value="Molybdopterin synthase subunit MoaE"/>
    <property type="match status" value="1"/>
</dbReference>
<evidence type="ECO:0000256" key="1">
    <source>
        <dbReference type="ARBA" id="ARBA00005046"/>
    </source>
</evidence>
<dbReference type="InterPro" id="IPR036563">
    <property type="entry name" value="MoaE_sf"/>
</dbReference>
<dbReference type="STRING" id="634771.SAMN04488128_102666"/>
<evidence type="ECO:0000256" key="2">
    <source>
        <dbReference type="ARBA" id="ARBA00005426"/>
    </source>
</evidence>
<evidence type="ECO:0000256" key="3">
    <source>
        <dbReference type="ARBA" id="ARBA00011950"/>
    </source>
</evidence>
<reference evidence="13" key="1">
    <citation type="submission" date="2017-02" db="EMBL/GenBank/DDBJ databases">
        <authorList>
            <person name="Varghese N."/>
            <person name="Submissions S."/>
        </authorList>
    </citation>
    <scope>NUCLEOTIDE SEQUENCE [LARGE SCALE GENOMIC DNA]</scope>
    <source>
        <strain evidence="13">DSM 22224</strain>
    </source>
</reference>
<evidence type="ECO:0000256" key="10">
    <source>
        <dbReference type="ARBA" id="ARBA00032474"/>
    </source>
</evidence>
<gene>
    <name evidence="12" type="ORF">SAMN04488128_102666</name>
</gene>
<comment type="pathway">
    <text evidence="1">Cofactor biosynthesis; molybdopterin biosynthesis.</text>
</comment>
<protein>
    <recommendedName>
        <fullName evidence="4">Molybdopterin synthase catalytic subunit</fullName>
        <ecNumber evidence="3">2.8.1.12</ecNumber>
    </recommendedName>
    <alternativeName>
        <fullName evidence="9">MPT synthase subunit 2</fullName>
    </alternativeName>
    <alternativeName>
        <fullName evidence="7">Molybdenum cofactor biosynthesis protein E</fullName>
    </alternativeName>
    <alternativeName>
        <fullName evidence="8">Molybdopterin-converting factor large subunit</fullName>
    </alternativeName>
    <alternativeName>
        <fullName evidence="10">Molybdopterin-converting factor subunit 2</fullName>
    </alternativeName>
</protein>
<comment type="subunit">
    <text evidence="6">Heterotetramer of 2 MoaD subunits and 2 MoaE subunits. Also stable as homodimer. The enzyme changes between these two forms during catalysis.</text>
</comment>
<evidence type="ECO:0000313" key="12">
    <source>
        <dbReference type="EMBL" id="SKA08644.1"/>
    </source>
</evidence>
<proteinExistence type="inferred from homology"/>
<dbReference type="InterPro" id="IPR003448">
    <property type="entry name" value="Mopterin_biosynth_MoaE"/>
</dbReference>